<dbReference type="NCBIfam" id="TIGR01394">
    <property type="entry name" value="TypA_BipA"/>
    <property type="match status" value="1"/>
</dbReference>
<dbReference type="FunFam" id="3.40.50.300:FF:000055">
    <property type="entry name" value="GTP-binding protein TypA"/>
    <property type="match status" value="1"/>
</dbReference>
<feature type="binding site" evidence="4">
    <location>
        <begin position="15"/>
        <end position="20"/>
    </location>
    <ligand>
        <name>GTP</name>
        <dbReference type="ChEBI" id="CHEBI:37565"/>
    </ligand>
</feature>
<comment type="catalytic activity">
    <reaction evidence="3 4">
        <text>GTP + H2O = GDP + phosphate + H(+)</text>
        <dbReference type="Rhea" id="RHEA:19669"/>
        <dbReference type="ChEBI" id="CHEBI:15377"/>
        <dbReference type="ChEBI" id="CHEBI:15378"/>
        <dbReference type="ChEBI" id="CHEBI:37565"/>
        <dbReference type="ChEBI" id="CHEBI:43474"/>
        <dbReference type="ChEBI" id="CHEBI:58189"/>
    </reaction>
</comment>
<dbReference type="Pfam" id="PF00679">
    <property type="entry name" value="EFG_C"/>
    <property type="match status" value="1"/>
</dbReference>
<dbReference type="SUPFAM" id="SSF50447">
    <property type="entry name" value="Translation proteins"/>
    <property type="match status" value="1"/>
</dbReference>
<dbReference type="PANTHER" id="PTHR42908">
    <property type="entry name" value="TRANSLATION ELONGATION FACTOR-RELATED"/>
    <property type="match status" value="1"/>
</dbReference>
<proteinExistence type="inferred from homology"/>
<organism evidence="6 7">
    <name type="scientific">Ectothiorhodospira marina</name>
    <dbReference type="NCBI Taxonomy" id="1396821"/>
    <lineage>
        <taxon>Bacteria</taxon>
        <taxon>Pseudomonadati</taxon>
        <taxon>Pseudomonadota</taxon>
        <taxon>Gammaproteobacteria</taxon>
        <taxon>Chromatiales</taxon>
        <taxon>Ectothiorhodospiraceae</taxon>
        <taxon>Ectothiorhodospira</taxon>
    </lineage>
</organism>
<protein>
    <recommendedName>
        <fullName evidence="4">Large ribosomal subunit assembly factor BipA</fullName>
        <ecNumber evidence="4">3.6.5.-</ecNumber>
    </recommendedName>
    <alternativeName>
        <fullName evidence="4">GTP-binding protein BipA</fullName>
    </alternativeName>
</protein>
<evidence type="ECO:0000259" key="5">
    <source>
        <dbReference type="PROSITE" id="PS51722"/>
    </source>
</evidence>
<dbReference type="Gene3D" id="3.30.70.870">
    <property type="entry name" value="Elongation Factor G (Translational Gtpase), domain 3"/>
    <property type="match status" value="1"/>
</dbReference>
<feature type="binding site" evidence="4">
    <location>
        <begin position="128"/>
        <end position="131"/>
    </location>
    <ligand>
        <name>GTP</name>
        <dbReference type="ChEBI" id="CHEBI:37565"/>
    </ligand>
</feature>
<dbReference type="EMBL" id="FOAA01000005">
    <property type="protein sequence ID" value="SEK81391.1"/>
    <property type="molecule type" value="Genomic_DNA"/>
</dbReference>
<keyword evidence="4" id="KW-0694">RNA-binding</keyword>
<dbReference type="GO" id="GO:0010467">
    <property type="term" value="P:gene expression"/>
    <property type="evidence" value="ECO:0007669"/>
    <property type="project" value="UniProtKB-ARBA"/>
</dbReference>
<dbReference type="RefSeq" id="WP_090252356.1">
    <property type="nucleotide sequence ID" value="NZ_FOAA01000005.1"/>
</dbReference>
<keyword evidence="4" id="KW-0378">Hydrolase</keyword>
<comment type="similarity">
    <text evidence="4">Belongs to the TRAFAC class translation factor GTPase superfamily. Classic translation factor GTPase family. BipA subfamily.</text>
</comment>
<keyword evidence="4" id="KW-0699">rRNA-binding</keyword>
<dbReference type="FunFam" id="2.40.50.250:FF:000001">
    <property type="entry name" value="GTP-binding protein TypA"/>
    <property type="match status" value="1"/>
</dbReference>
<dbReference type="InterPro" id="IPR000640">
    <property type="entry name" value="EFG_V-like"/>
</dbReference>
<sequence length="605" mass="67140">MTDKLRNIAIIAHVDHGKTTLVDKLLQQSGTLDARAQVVERMMDSNALEKERGITILAKNTALDWQGYRINVVDTPGHADFGGEVERVLSMVDSVLLLVDAVDGPMPQTRFVTAKAFAMGFKPIVVINKVDRPGARPHWVVDQIFDLFDRLGADEEQLDFPVVYCSALKGFAGMEHDVTEGDMTPLFQTIVDKVPPPSVDPDGPFQLQVSSLDYNSYQGLIGIGRIKRGRIKTNTPVKVMDRESNVRNGRVLQILGFKGLERVEVPEASAGDIISFTGMDELYISDTLCDPSAVEPLKALIVDEPTVNMTFQVNTSPFAGRDGKYVTSRNIRDRLQEELKHNVALRVEETDDPDKFRVSGRGELHLSILIENMRREGYELGVSRPEVIVREKDGEKEEPYEMVTVDVEEQHQGAIMEKLGSRRGELLDMIPDGKGRVRLDYRVPSRGLIGFQTEFLTATSGTGILHHVFDSYGPFRPGAVAPRNNGVLIANGAGKALGFALFNLQDRGRMFIGPGEEVYEGMVIGIHSRDNDLVVNPLKAKQLTNIRAAGSDENIILTPPLRLSLEQALEFIEDDELVEVTPSSIRLRKKLLLEHERKRAARSAG</sequence>
<dbReference type="EC" id="3.6.5.-" evidence="4"/>
<dbReference type="SMART" id="SM00838">
    <property type="entry name" value="EFG_C"/>
    <property type="match status" value="1"/>
</dbReference>
<evidence type="ECO:0000256" key="2">
    <source>
        <dbReference type="ARBA" id="ARBA00023134"/>
    </source>
</evidence>
<keyword evidence="2 4" id="KW-0342">GTP-binding</keyword>
<dbReference type="CDD" id="cd16263">
    <property type="entry name" value="BipA_III"/>
    <property type="match status" value="1"/>
</dbReference>
<dbReference type="SUPFAM" id="SSF52540">
    <property type="entry name" value="P-loop containing nucleoside triphosphate hydrolases"/>
    <property type="match status" value="1"/>
</dbReference>
<keyword evidence="4" id="KW-0963">Cytoplasm</keyword>
<gene>
    <name evidence="4" type="primary">bipA</name>
    <name evidence="6" type="ORF">SAMN05444515_105123</name>
</gene>
<evidence type="ECO:0000256" key="3">
    <source>
        <dbReference type="ARBA" id="ARBA00048548"/>
    </source>
</evidence>
<dbReference type="CDD" id="cd03691">
    <property type="entry name" value="BipA_TypA_II"/>
    <property type="match status" value="1"/>
</dbReference>
<dbReference type="InterPro" id="IPR047042">
    <property type="entry name" value="BipA_II"/>
</dbReference>
<dbReference type="Gene3D" id="2.40.50.250">
    <property type="entry name" value="bipa protein"/>
    <property type="match status" value="1"/>
</dbReference>
<dbReference type="HAMAP" id="MF_00849">
    <property type="entry name" value="BipA"/>
    <property type="match status" value="1"/>
</dbReference>
<dbReference type="Pfam" id="PF00009">
    <property type="entry name" value="GTP_EFTU"/>
    <property type="match status" value="1"/>
</dbReference>
<evidence type="ECO:0000256" key="1">
    <source>
        <dbReference type="ARBA" id="ARBA00022741"/>
    </source>
</evidence>
<dbReference type="NCBIfam" id="TIGR00231">
    <property type="entry name" value="small_GTP"/>
    <property type="match status" value="1"/>
</dbReference>
<dbReference type="Gene3D" id="3.30.70.240">
    <property type="match status" value="1"/>
</dbReference>
<dbReference type="InterPro" id="IPR042116">
    <property type="entry name" value="TypA/BipA_C"/>
</dbReference>
<dbReference type="InterPro" id="IPR035651">
    <property type="entry name" value="BipA_V"/>
</dbReference>
<keyword evidence="1 4" id="KW-0547">Nucleotide-binding</keyword>
<dbReference type="InterPro" id="IPR035647">
    <property type="entry name" value="EFG_III/V"/>
</dbReference>
<evidence type="ECO:0000256" key="4">
    <source>
        <dbReference type="HAMAP-Rule" id="MF_00849"/>
    </source>
</evidence>
<dbReference type="InterPro" id="IPR048876">
    <property type="entry name" value="BipA_C"/>
</dbReference>
<dbReference type="InterPro" id="IPR027417">
    <property type="entry name" value="P-loop_NTPase"/>
</dbReference>
<comment type="subunit">
    <text evidence="4">Monomer.</text>
</comment>
<evidence type="ECO:0000313" key="6">
    <source>
        <dbReference type="EMBL" id="SEK81391.1"/>
    </source>
</evidence>
<dbReference type="GO" id="GO:0000027">
    <property type="term" value="P:ribosomal large subunit assembly"/>
    <property type="evidence" value="ECO:0007669"/>
    <property type="project" value="UniProtKB-UniRule"/>
</dbReference>
<dbReference type="Pfam" id="PF03144">
    <property type="entry name" value="GTP_EFTU_D2"/>
    <property type="match status" value="1"/>
</dbReference>
<dbReference type="FunFam" id="2.40.30.10:FF:000016">
    <property type="entry name" value="GTP-binding protein TypA"/>
    <property type="match status" value="1"/>
</dbReference>
<evidence type="ECO:0000313" key="7">
    <source>
        <dbReference type="Proteomes" id="UP000199256"/>
    </source>
</evidence>
<dbReference type="PANTHER" id="PTHR42908:SF8">
    <property type="entry name" value="TR-TYPE G DOMAIN-CONTAINING PROTEIN"/>
    <property type="match status" value="1"/>
</dbReference>
<dbReference type="GO" id="GO:0097216">
    <property type="term" value="F:guanosine tetraphosphate binding"/>
    <property type="evidence" value="ECO:0007669"/>
    <property type="project" value="UniProtKB-ARBA"/>
</dbReference>
<dbReference type="GO" id="GO:0005829">
    <property type="term" value="C:cytosol"/>
    <property type="evidence" value="ECO:0007669"/>
    <property type="project" value="TreeGrafter"/>
</dbReference>
<dbReference type="InterPro" id="IPR047041">
    <property type="entry name" value="BipA_GTP-bd_dom"/>
</dbReference>
<dbReference type="InterPro" id="IPR047043">
    <property type="entry name" value="BipA_III"/>
</dbReference>
<dbReference type="PRINTS" id="PR00315">
    <property type="entry name" value="ELONGATNFCT"/>
</dbReference>
<dbReference type="STRING" id="1396821.SAMN05444515_105123"/>
<accession>A0A1H7K3B1</accession>
<dbReference type="Proteomes" id="UP000199256">
    <property type="component" value="Unassembled WGS sequence"/>
</dbReference>
<dbReference type="GO" id="GO:1990904">
    <property type="term" value="C:ribonucleoprotein complex"/>
    <property type="evidence" value="ECO:0007669"/>
    <property type="project" value="TreeGrafter"/>
</dbReference>
<dbReference type="CDD" id="cd03710">
    <property type="entry name" value="BipA_TypA_C"/>
    <property type="match status" value="1"/>
</dbReference>
<dbReference type="GO" id="GO:0043022">
    <property type="term" value="F:ribosome binding"/>
    <property type="evidence" value="ECO:0007669"/>
    <property type="project" value="UniProtKB-UniRule"/>
</dbReference>
<dbReference type="Gene3D" id="3.40.50.300">
    <property type="entry name" value="P-loop containing nucleotide triphosphate hydrolases"/>
    <property type="match status" value="1"/>
</dbReference>
<dbReference type="CDD" id="cd01891">
    <property type="entry name" value="TypA_BipA"/>
    <property type="match status" value="1"/>
</dbReference>
<dbReference type="GO" id="GO:0005525">
    <property type="term" value="F:GTP binding"/>
    <property type="evidence" value="ECO:0007669"/>
    <property type="project" value="UniProtKB-UniRule"/>
</dbReference>
<dbReference type="FunFam" id="3.30.70.870:FF:000003">
    <property type="entry name" value="GTP-binding protein TypA"/>
    <property type="match status" value="1"/>
</dbReference>
<keyword evidence="4" id="KW-0690">Ribosome biogenesis</keyword>
<keyword evidence="7" id="KW-1185">Reference proteome</keyword>
<dbReference type="Pfam" id="PF21018">
    <property type="entry name" value="BipA_C"/>
    <property type="match status" value="1"/>
</dbReference>
<dbReference type="OrthoDB" id="9804431at2"/>
<comment type="function">
    <text evidence="4">A 50S ribosomal subunit assembly protein with GTPase activity, required for 50S subunit assembly at low temperatures, may also play a role in translation. Binds GTP and analogs. Binds the 70S ribosome between the 30S and 50S subunits, in a similar position as ribosome-bound EF-G; it contacts a number of ribosomal proteins, both rRNAs and the A-site tRNA.</text>
</comment>
<dbReference type="InterPro" id="IPR009000">
    <property type="entry name" value="Transl_B-barrel_sf"/>
</dbReference>
<dbReference type="InterPro" id="IPR005225">
    <property type="entry name" value="Small_GTP-bd"/>
</dbReference>
<dbReference type="SUPFAM" id="SSF54980">
    <property type="entry name" value="EF-G C-terminal domain-like"/>
    <property type="match status" value="2"/>
</dbReference>
<dbReference type="PROSITE" id="PS51722">
    <property type="entry name" value="G_TR_2"/>
    <property type="match status" value="1"/>
</dbReference>
<dbReference type="GO" id="GO:0019843">
    <property type="term" value="F:rRNA binding"/>
    <property type="evidence" value="ECO:0007669"/>
    <property type="project" value="UniProtKB-KW"/>
</dbReference>
<dbReference type="Gene3D" id="2.40.30.10">
    <property type="entry name" value="Translation factors"/>
    <property type="match status" value="1"/>
</dbReference>
<dbReference type="GO" id="GO:0003924">
    <property type="term" value="F:GTPase activity"/>
    <property type="evidence" value="ECO:0007669"/>
    <property type="project" value="UniProtKB-UniRule"/>
</dbReference>
<keyword evidence="4" id="KW-0820">tRNA-binding</keyword>
<dbReference type="AlphaFoldDB" id="A0A1H7K3B1"/>
<dbReference type="PROSITE" id="PS00301">
    <property type="entry name" value="G_TR_1"/>
    <property type="match status" value="1"/>
</dbReference>
<dbReference type="InterPro" id="IPR031157">
    <property type="entry name" value="G_TR_CS"/>
</dbReference>
<name>A0A1H7K3B1_9GAMM</name>
<dbReference type="GO" id="GO:0000049">
    <property type="term" value="F:tRNA binding"/>
    <property type="evidence" value="ECO:0007669"/>
    <property type="project" value="UniProtKB-KW"/>
</dbReference>
<dbReference type="GO" id="GO:0009409">
    <property type="term" value="P:response to cold"/>
    <property type="evidence" value="ECO:0007669"/>
    <property type="project" value="UniProtKB-ARBA"/>
</dbReference>
<reference evidence="7" key="1">
    <citation type="submission" date="2016-10" db="EMBL/GenBank/DDBJ databases">
        <authorList>
            <person name="Varghese N."/>
            <person name="Submissions S."/>
        </authorList>
    </citation>
    <scope>NUCLEOTIDE SEQUENCE [LARGE SCALE GENOMIC DNA]</scope>
    <source>
        <strain evidence="7">DSM 241</strain>
    </source>
</reference>
<dbReference type="FunFam" id="3.30.70.240:FF:000002">
    <property type="entry name" value="GTP-binding protein TypA"/>
    <property type="match status" value="1"/>
</dbReference>
<comment type="subcellular location">
    <subcellularLocation>
        <location evidence="4">Cytoplasm</location>
    </subcellularLocation>
    <text evidence="4">Binds to ribosomes.</text>
</comment>
<dbReference type="InterPro" id="IPR000795">
    <property type="entry name" value="T_Tr_GTP-bd_dom"/>
</dbReference>
<feature type="domain" description="Tr-type G" evidence="5">
    <location>
        <begin position="3"/>
        <end position="198"/>
    </location>
</feature>
<dbReference type="InterPro" id="IPR004161">
    <property type="entry name" value="EFTu-like_2"/>
</dbReference>
<dbReference type="InterPro" id="IPR006298">
    <property type="entry name" value="BipA"/>
</dbReference>